<evidence type="ECO:0000259" key="10">
    <source>
        <dbReference type="Pfam" id="PF22638"/>
    </source>
</evidence>
<organism evidence="11 12">
    <name type="scientific">Nocardioides daedukensis</name>
    <dbReference type="NCBI Taxonomy" id="634462"/>
    <lineage>
        <taxon>Bacteria</taxon>
        <taxon>Bacillati</taxon>
        <taxon>Actinomycetota</taxon>
        <taxon>Actinomycetes</taxon>
        <taxon>Propionibacteriales</taxon>
        <taxon>Nocardioidaceae</taxon>
        <taxon>Nocardioides</taxon>
    </lineage>
</organism>
<sequence>MASFNTALSGLRYSQVAMDVASNNLANVGTDGYVRRRVVGASSSTQDVAGLWSRGNGVGDGVTVAGIDRLANQFLDVRARKEHGTQAFLDTRGVVLDRVEAGIGEPGTAGVSAALASYRSSWQNLSNNPGNEAARSQVLVAAETLVDAFAVQHRNVVTEEEGLRSQLLVNVREVNILAADLARTNQSIAEAQGNGIDAGTLLDQRDSLTLKLSEMTGASGTVRADGGMDVALNGVSLVAGNKAGTLELTAGVNPDGSGGGAVALAITTSSGTTMLPAGISGEVGAIAELLTTTLPSYRAGLDAVAQDFADEMNAAHQAGFDLEGNPGQALFSYTPPDVVASLQVALSDGKGVAASAIAGGGLDGSNADLLSTSSGVEGSYQRLVAVFGTEVASVHRLAANQQVLTKQVDNSRESLSGVSIDEEMVNLVSAQRSYEAASRVMTVMDSVLDTLINRTGLVR</sequence>
<gene>
    <name evidence="7" type="primary">flgK</name>
    <name evidence="11" type="ORF">BJ980_001622</name>
</gene>
<dbReference type="Pfam" id="PF22638">
    <property type="entry name" value="FlgK_D1"/>
    <property type="match status" value="1"/>
</dbReference>
<dbReference type="GO" id="GO:0005198">
    <property type="term" value="F:structural molecule activity"/>
    <property type="evidence" value="ECO:0007669"/>
    <property type="project" value="UniProtKB-UniRule"/>
</dbReference>
<evidence type="ECO:0000256" key="4">
    <source>
        <dbReference type="ARBA" id="ARBA00016244"/>
    </source>
</evidence>
<feature type="domain" description="Flagellar hook-associated protein FlgK helical" evidence="10">
    <location>
        <begin position="97"/>
        <end position="331"/>
    </location>
</feature>
<evidence type="ECO:0000256" key="3">
    <source>
        <dbReference type="ARBA" id="ARBA00009677"/>
    </source>
</evidence>
<keyword evidence="11" id="KW-0282">Flagellum</keyword>
<dbReference type="InterPro" id="IPR053927">
    <property type="entry name" value="FlgK_helical"/>
</dbReference>
<dbReference type="Pfam" id="PF06429">
    <property type="entry name" value="Flg_bbr_C"/>
    <property type="match status" value="1"/>
</dbReference>
<name>A0A7Y9S0G5_9ACTN</name>
<evidence type="ECO:0000256" key="6">
    <source>
        <dbReference type="ARBA" id="ARBA00023143"/>
    </source>
</evidence>
<evidence type="ECO:0000256" key="7">
    <source>
        <dbReference type="RuleBase" id="RU362065"/>
    </source>
</evidence>
<feature type="domain" description="Flagellar basal-body/hook protein C-terminal" evidence="9">
    <location>
        <begin position="416"/>
        <end position="453"/>
    </location>
</feature>
<dbReference type="GO" id="GO:0009424">
    <property type="term" value="C:bacterial-type flagellum hook"/>
    <property type="evidence" value="ECO:0007669"/>
    <property type="project" value="UniProtKB-UniRule"/>
</dbReference>
<keyword evidence="6 7" id="KW-0975">Bacterial flagellum</keyword>
<comment type="subcellular location">
    <subcellularLocation>
        <location evidence="1 7">Bacterial flagellum</location>
    </subcellularLocation>
    <subcellularLocation>
        <location evidence="2 7">Secreted</location>
    </subcellularLocation>
</comment>
<dbReference type="PANTHER" id="PTHR30033">
    <property type="entry name" value="FLAGELLAR HOOK-ASSOCIATED PROTEIN 1"/>
    <property type="match status" value="1"/>
</dbReference>
<evidence type="ECO:0000256" key="5">
    <source>
        <dbReference type="ARBA" id="ARBA00022525"/>
    </source>
</evidence>
<feature type="domain" description="Flagellar basal body rod protein N-terminal" evidence="8">
    <location>
        <begin position="4"/>
        <end position="33"/>
    </location>
</feature>
<evidence type="ECO:0000313" key="12">
    <source>
        <dbReference type="Proteomes" id="UP000540656"/>
    </source>
</evidence>
<keyword evidence="11" id="KW-0969">Cilium</keyword>
<keyword evidence="11" id="KW-0966">Cell projection</keyword>
<dbReference type="RefSeq" id="WP_179501834.1">
    <property type="nucleotide sequence ID" value="NZ_JACCAA010000001.1"/>
</dbReference>
<dbReference type="InterPro" id="IPR010930">
    <property type="entry name" value="Flg_bb/hook_C_dom"/>
</dbReference>
<evidence type="ECO:0000313" key="11">
    <source>
        <dbReference type="EMBL" id="NYG58699.1"/>
    </source>
</evidence>
<proteinExistence type="inferred from homology"/>
<dbReference type="PRINTS" id="PR01005">
    <property type="entry name" value="FLGHOOKAP1"/>
</dbReference>
<dbReference type="GO" id="GO:0005576">
    <property type="term" value="C:extracellular region"/>
    <property type="evidence" value="ECO:0007669"/>
    <property type="project" value="UniProtKB-SubCell"/>
</dbReference>
<dbReference type="InterPro" id="IPR002371">
    <property type="entry name" value="FlgK"/>
</dbReference>
<keyword evidence="5 7" id="KW-0964">Secreted</keyword>
<evidence type="ECO:0000259" key="9">
    <source>
        <dbReference type="Pfam" id="PF06429"/>
    </source>
</evidence>
<dbReference type="Pfam" id="PF00460">
    <property type="entry name" value="Flg_bb_rod"/>
    <property type="match status" value="1"/>
</dbReference>
<dbReference type="NCBIfam" id="TIGR02492">
    <property type="entry name" value="flgK_ends"/>
    <property type="match status" value="1"/>
</dbReference>
<dbReference type="Proteomes" id="UP000540656">
    <property type="component" value="Unassembled WGS sequence"/>
</dbReference>
<dbReference type="SUPFAM" id="SSF64518">
    <property type="entry name" value="Phase 1 flagellin"/>
    <property type="match status" value="1"/>
</dbReference>
<evidence type="ECO:0000256" key="2">
    <source>
        <dbReference type="ARBA" id="ARBA00004613"/>
    </source>
</evidence>
<comment type="caution">
    <text evidence="11">The sequence shown here is derived from an EMBL/GenBank/DDBJ whole genome shotgun (WGS) entry which is preliminary data.</text>
</comment>
<keyword evidence="12" id="KW-1185">Reference proteome</keyword>
<protein>
    <recommendedName>
        <fullName evidence="4 7">Flagellar hook-associated protein 1</fullName>
        <shortName evidence="7">HAP1</shortName>
    </recommendedName>
</protein>
<dbReference type="AlphaFoldDB" id="A0A7Y9S0G5"/>
<dbReference type="EMBL" id="JACCAA010000001">
    <property type="protein sequence ID" value="NYG58699.1"/>
    <property type="molecule type" value="Genomic_DNA"/>
</dbReference>
<dbReference type="GO" id="GO:0044780">
    <property type="term" value="P:bacterial-type flagellum assembly"/>
    <property type="evidence" value="ECO:0007669"/>
    <property type="project" value="InterPro"/>
</dbReference>
<comment type="similarity">
    <text evidence="3 7">Belongs to the flagella basal body rod proteins family.</text>
</comment>
<reference evidence="11 12" key="1">
    <citation type="submission" date="2020-07" db="EMBL/GenBank/DDBJ databases">
        <title>Sequencing the genomes of 1000 actinobacteria strains.</title>
        <authorList>
            <person name="Klenk H.-P."/>
        </authorList>
    </citation>
    <scope>NUCLEOTIDE SEQUENCE [LARGE SCALE GENOMIC DNA]</scope>
    <source>
        <strain evidence="11 12">DSM 23819</strain>
    </source>
</reference>
<evidence type="ECO:0000259" key="8">
    <source>
        <dbReference type="Pfam" id="PF00460"/>
    </source>
</evidence>
<dbReference type="InterPro" id="IPR001444">
    <property type="entry name" value="Flag_bb_rod_N"/>
</dbReference>
<accession>A0A7Y9S0G5</accession>
<evidence type="ECO:0000256" key="1">
    <source>
        <dbReference type="ARBA" id="ARBA00004365"/>
    </source>
</evidence>
<dbReference type="PANTHER" id="PTHR30033:SF1">
    <property type="entry name" value="FLAGELLAR HOOK-ASSOCIATED PROTEIN 1"/>
    <property type="match status" value="1"/>
</dbReference>